<evidence type="ECO:0000313" key="3">
    <source>
        <dbReference type="Proteomes" id="UP000017746"/>
    </source>
</evidence>
<feature type="compositionally biased region" description="Acidic residues" evidence="1">
    <location>
        <begin position="23"/>
        <end position="49"/>
    </location>
</feature>
<evidence type="ECO:0000313" key="2">
    <source>
        <dbReference type="EMBL" id="AGZ45549.1"/>
    </source>
</evidence>
<dbReference type="Proteomes" id="UP000017746">
    <property type="component" value="Chromosome"/>
</dbReference>
<dbReference type="STRING" id="1246995.AFR_36465"/>
<accession>U5W8V8</accession>
<protein>
    <submittedName>
        <fullName evidence="2">Uncharacterized protein</fullName>
    </submittedName>
</protein>
<dbReference type="AlphaFoldDB" id="U5W8V8"/>
<organism evidence="2 3">
    <name type="scientific">Actinoplanes friuliensis DSM 7358</name>
    <dbReference type="NCBI Taxonomy" id="1246995"/>
    <lineage>
        <taxon>Bacteria</taxon>
        <taxon>Bacillati</taxon>
        <taxon>Actinomycetota</taxon>
        <taxon>Actinomycetes</taxon>
        <taxon>Micromonosporales</taxon>
        <taxon>Micromonosporaceae</taxon>
        <taxon>Actinoplanes</taxon>
    </lineage>
</organism>
<name>U5W8V8_9ACTN</name>
<gene>
    <name evidence="2" type="ORF">AFR_36465</name>
</gene>
<sequence length="114" mass="11922">MAVVPPDEGFVASDRDGVGEDVTGLDDDVTGLDDDADAVGEDADGETGEGDPRSDAAGGADPVWPPHAAWVRSPASTTKTADTRWKETRFRTDFSLLMGGVVPRQPSVGRVARP</sequence>
<feature type="region of interest" description="Disordered" evidence="1">
    <location>
        <begin position="1"/>
        <end position="83"/>
    </location>
</feature>
<reference evidence="2 3" key="1">
    <citation type="journal article" date="2014" name="J. Biotechnol.">
        <title>Complete genome sequence of the actinobacterium Actinoplanes friuliensis HAG 010964, producer of the lipopeptide antibiotic friulimycin.</title>
        <authorList>
            <person name="Ruckert C."/>
            <person name="Szczepanowski R."/>
            <person name="Albersmeier A."/>
            <person name="Goesmann A."/>
            <person name="Fischer N."/>
            <person name="Steinkamper A."/>
            <person name="Puhler A."/>
            <person name="Biener R."/>
            <person name="Schwartz D."/>
            <person name="Kalinowski J."/>
        </authorList>
    </citation>
    <scope>NUCLEOTIDE SEQUENCE [LARGE SCALE GENOMIC DNA]</scope>
    <source>
        <strain evidence="2 3">DSM 7358</strain>
    </source>
</reference>
<keyword evidence="3" id="KW-1185">Reference proteome</keyword>
<evidence type="ECO:0000256" key="1">
    <source>
        <dbReference type="SAM" id="MobiDB-lite"/>
    </source>
</evidence>
<dbReference type="HOGENOM" id="CLU_2115740_0_0_11"/>
<dbReference type="EMBL" id="CP006272">
    <property type="protein sequence ID" value="AGZ45549.1"/>
    <property type="molecule type" value="Genomic_DNA"/>
</dbReference>
<proteinExistence type="predicted"/>
<dbReference type="KEGG" id="afs:AFR_36465"/>